<dbReference type="AlphaFoldDB" id="I4BRS3"/>
<proteinExistence type="predicted"/>
<dbReference type="Proteomes" id="UP000006057">
    <property type="component" value="Chromosome"/>
</dbReference>
<reference evidence="2 3" key="1">
    <citation type="submission" date="2012-06" db="EMBL/GenBank/DDBJ databases">
        <title>Complete sequence of chromosome of Mycobacterium chubuense NBB4.</title>
        <authorList>
            <consortium name="US DOE Joint Genome Institute"/>
            <person name="Lucas S."/>
            <person name="Han J."/>
            <person name="Lapidus A."/>
            <person name="Cheng J.-F."/>
            <person name="Goodwin L."/>
            <person name="Pitluck S."/>
            <person name="Peters L."/>
            <person name="Mikhailova N."/>
            <person name="Teshima H."/>
            <person name="Detter J.C."/>
            <person name="Han C."/>
            <person name="Tapia R."/>
            <person name="Land M."/>
            <person name="Hauser L."/>
            <person name="Kyrpides N."/>
            <person name="Ivanova N."/>
            <person name="Pagani I."/>
            <person name="Mattes T."/>
            <person name="Holmes A."/>
            <person name="Rutledge P."/>
            <person name="Paulsen I."/>
            <person name="Coleman N."/>
            <person name="Woyke T."/>
        </authorList>
    </citation>
    <scope>NUCLEOTIDE SEQUENCE [LARGE SCALE GENOMIC DNA]</scope>
    <source>
        <strain evidence="2 3">NBB4</strain>
    </source>
</reference>
<dbReference type="HOGENOM" id="CLU_018570_0_0_11"/>
<dbReference type="PANTHER" id="PTHR35399">
    <property type="entry name" value="SLR8030 PROTEIN"/>
    <property type="match status" value="1"/>
</dbReference>
<evidence type="ECO:0000313" key="2">
    <source>
        <dbReference type="EMBL" id="AFM19980.1"/>
    </source>
</evidence>
<dbReference type="PATRIC" id="fig|710421.3.peg.5288"/>
<feature type="region of interest" description="Disordered" evidence="1">
    <location>
        <begin position="648"/>
        <end position="673"/>
    </location>
</feature>
<dbReference type="RefSeq" id="WP_014818445.1">
    <property type="nucleotide sequence ID" value="NC_018027.1"/>
</dbReference>
<dbReference type="InterPro" id="IPR008557">
    <property type="entry name" value="PhoX"/>
</dbReference>
<dbReference type="eggNOG" id="COG3211">
    <property type="taxonomic scope" value="Bacteria"/>
</dbReference>
<organism evidence="2 3">
    <name type="scientific">Mycolicibacterium chubuense (strain NBB4)</name>
    <name type="common">Mycobacterium chubuense</name>
    <dbReference type="NCBI Taxonomy" id="710421"/>
    <lineage>
        <taxon>Bacteria</taxon>
        <taxon>Bacillati</taxon>
        <taxon>Actinomycetota</taxon>
        <taxon>Actinomycetes</taxon>
        <taxon>Mycobacteriales</taxon>
        <taxon>Mycobacteriaceae</taxon>
        <taxon>Mycolicibacterium</taxon>
    </lineage>
</organism>
<protein>
    <submittedName>
        <fullName evidence="2">Putative phosphatase</fullName>
    </submittedName>
</protein>
<name>I4BRS3_MYCCN</name>
<evidence type="ECO:0000256" key="1">
    <source>
        <dbReference type="SAM" id="MobiDB-lite"/>
    </source>
</evidence>
<feature type="region of interest" description="Disordered" evidence="1">
    <location>
        <begin position="512"/>
        <end position="534"/>
    </location>
</feature>
<dbReference type="KEGG" id="mcb:Mycch_5296"/>
<accession>I4BRS3</accession>
<dbReference type="PANTHER" id="PTHR35399:SF2">
    <property type="entry name" value="DUF839 DOMAIN-CONTAINING PROTEIN"/>
    <property type="match status" value="1"/>
</dbReference>
<dbReference type="OrthoDB" id="9801383at2"/>
<gene>
    <name evidence="2" type="ordered locus">Mycch_5296</name>
</gene>
<evidence type="ECO:0000313" key="3">
    <source>
        <dbReference type="Proteomes" id="UP000006057"/>
    </source>
</evidence>
<dbReference type="Pfam" id="PF05787">
    <property type="entry name" value="PhoX"/>
    <property type="match status" value="1"/>
</dbReference>
<keyword evidence="3" id="KW-1185">Reference proteome</keyword>
<sequence length="687" mass="72061">MALVPLNLLMSHDGKSRRAHVTCVYKCGDACSKPVPNRSDNEYFRDVAAAVSRRSILQAGGVAVLAVGAGSALAACSSNSQPDPTAASSAAPAAPPPGMNFASVAPNREDAVVVADGYRQAVVISWGDPILPGAPAFDVAGQTGAAQRGQFGFNNDFAGLLPIPGRPNRFLLVTNFEYVTPQFMFPGYQADAPTREQFEVEIAAVGMGVVEVERTADGLKPVMGAYNRRITADTPFTLTGPAAGSDFVKTPADPTGRTVAGTFANCSGGVTPWGTVLSGEENFHEYFGAAAGSPKPGPVDADRLDRYGVAPEPTALKWETFDPRFDLTETPNEANRFGYVVELNPWDPASTPVKHTALGRLKHEAATIYVTGDGTVVAYTGDDQRFDYMYKFVSSKKIQTGASAMAHNLTILDEGTLYVAKLSSDIPAGQIDGSGAVPAKGSFSGTGTWIPLLRSGPGGAAESLVPGVTAQEAAVFTRMAADKAGATKMDRPEDFEANPKTGKVYVALTNNDKRGAPGEAAPDAANPRNDNKSGQVLEITDNHAGTDFVWELLLVCGDPKAADTYYGGFDKDGVSPISCPDNLAFDDHGNLWISTDGNALDSNDGLFAVALDGPNRGEVKQFLTVPVGAETCGPVVTDDLVTVCVQHPGENDDNSIDNPQSRWPEGGNGTARPSVVAVWRDGGRIGV</sequence>
<dbReference type="STRING" id="710421.Mycch_5296"/>
<dbReference type="EMBL" id="CP003053">
    <property type="protein sequence ID" value="AFM19980.1"/>
    <property type="molecule type" value="Genomic_DNA"/>
</dbReference>